<dbReference type="Proteomes" id="UP001430584">
    <property type="component" value="Unassembled WGS sequence"/>
</dbReference>
<evidence type="ECO:0000313" key="2">
    <source>
        <dbReference type="EMBL" id="KAL0253287.1"/>
    </source>
</evidence>
<comment type="caution">
    <text evidence="2">The sequence shown here is derived from an EMBL/GenBank/DDBJ whole genome shotgun (WGS) entry which is preliminary data.</text>
</comment>
<gene>
    <name evidence="2" type="ORF">SLS55_010259</name>
</gene>
<organism evidence="2 3">
    <name type="scientific">Diplodia seriata</name>
    <dbReference type="NCBI Taxonomy" id="420778"/>
    <lineage>
        <taxon>Eukaryota</taxon>
        <taxon>Fungi</taxon>
        <taxon>Dikarya</taxon>
        <taxon>Ascomycota</taxon>
        <taxon>Pezizomycotina</taxon>
        <taxon>Dothideomycetes</taxon>
        <taxon>Dothideomycetes incertae sedis</taxon>
        <taxon>Botryosphaeriales</taxon>
        <taxon>Botryosphaeriaceae</taxon>
        <taxon>Diplodia</taxon>
    </lineage>
</organism>
<accession>A0ABR3BY27</accession>
<feature type="compositionally biased region" description="Basic and acidic residues" evidence="1">
    <location>
        <begin position="107"/>
        <end position="116"/>
    </location>
</feature>
<reference evidence="2 3" key="1">
    <citation type="submission" date="2024-02" db="EMBL/GenBank/DDBJ databases">
        <title>De novo assembly and annotation of 12 fungi associated with fruit tree decline syndrome in Ontario, Canada.</title>
        <authorList>
            <person name="Sulman M."/>
            <person name="Ellouze W."/>
            <person name="Ilyukhin E."/>
        </authorList>
    </citation>
    <scope>NUCLEOTIDE SEQUENCE [LARGE SCALE GENOMIC DNA]</scope>
    <source>
        <strain evidence="2 3">FDS-637</strain>
    </source>
</reference>
<protein>
    <submittedName>
        <fullName evidence="2">Uncharacterized protein</fullName>
    </submittedName>
</protein>
<dbReference type="RefSeq" id="XP_066627931.1">
    <property type="nucleotide sequence ID" value="XM_066781648.1"/>
</dbReference>
<name>A0ABR3BY27_9PEZI</name>
<feature type="region of interest" description="Disordered" evidence="1">
    <location>
        <begin position="1"/>
        <end position="23"/>
    </location>
</feature>
<dbReference type="GeneID" id="92014344"/>
<keyword evidence="3" id="KW-1185">Reference proteome</keyword>
<dbReference type="EMBL" id="JAJVCZ030000012">
    <property type="protein sequence ID" value="KAL0253287.1"/>
    <property type="molecule type" value="Genomic_DNA"/>
</dbReference>
<evidence type="ECO:0000256" key="1">
    <source>
        <dbReference type="SAM" id="MobiDB-lite"/>
    </source>
</evidence>
<evidence type="ECO:0000313" key="3">
    <source>
        <dbReference type="Proteomes" id="UP001430584"/>
    </source>
</evidence>
<sequence length="210" mass="24235">MKYHNAADLPHGPDTNHGHIPTARQTTRLQLRCRFLRKHSEAGTPDHTACLRQEDREKRLDIHQDRIISMRLEEFLKTTHQSTLQGHFRRKCSNPSPVARALASAAEEERLRENQQKTKSASPLTRSNSTIEKWMHSKPFSSLFSRELPFKPGDKVRFVRTTSGVNGRMGPFKIRTVKGANLYDLDEMDGRTLARENVSGSELERTFTWW</sequence>
<feature type="region of interest" description="Disordered" evidence="1">
    <location>
        <begin position="107"/>
        <end position="127"/>
    </location>
</feature>
<feature type="compositionally biased region" description="Polar residues" evidence="1">
    <location>
        <begin position="117"/>
        <end position="127"/>
    </location>
</feature>
<proteinExistence type="predicted"/>